<dbReference type="InterPro" id="IPR036388">
    <property type="entry name" value="WH-like_DNA-bd_sf"/>
</dbReference>
<dbReference type="SMART" id="SM00347">
    <property type="entry name" value="HTH_MARR"/>
    <property type="match status" value="1"/>
</dbReference>
<keyword evidence="3" id="KW-1185">Reference proteome</keyword>
<name>A0A7X0JJX4_9HYPH</name>
<dbReference type="RefSeq" id="WP_156466570.1">
    <property type="nucleotide sequence ID" value="NZ_JACHBU010000003.1"/>
</dbReference>
<dbReference type="GO" id="GO:0003677">
    <property type="term" value="F:DNA binding"/>
    <property type="evidence" value="ECO:0007669"/>
    <property type="project" value="UniProtKB-KW"/>
</dbReference>
<comment type="caution">
    <text evidence="2">The sequence shown here is derived from an EMBL/GenBank/DDBJ whole genome shotgun (WGS) entry which is preliminary data.</text>
</comment>
<proteinExistence type="predicted"/>
<dbReference type="GO" id="GO:0003700">
    <property type="term" value="F:DNA-binding transcription factor activity"/>
    <property type="evidence" value="ECO:0007669"/>
    <property type="project" value="InterPro"/>
</dbReference>
<reference evidence="2 3" key="1">
    <citation type="submission" date="2020-08" db="EMBL/GenBank/DDBJ databases">
        <title>The Agave Microbiome: Exploring the role of microbial communities in plant adaptations to desert environments.</title>
        <authorList>
            <person name="Partida-Martinez L.P."/>
        </authorList>
    </citation>
    <scope>NUCLEOTIDE SEQUENCE [LARGE SCALE GENOMIC DNA]</scope>
    <source>
        <strain evidence="2 3">AS3.12</strain>
    </source>
</reference>
<dbReference type="Pfam" id="PF12802">
    <property type="entry name" value="MarR_2"/>
    <property type="match status" value="1"/>
</dbReference>
<sequence length="148" mass="16098">MSTLMDPPVDDTYRSLGYALKRAQQALRGHLDNQLRDIGLTTPQYSVLAGLEFSAGLSSADLARRAFVTPQTMQSIIATLERDGLIKRMAHPVRGRVLTTELTPKGRTALCAAHKIAADAETIARNAVAPDNPEIIYAALLRIAEAMR</sequence>
<dbReference type="GO" id="GO:0006950">
    <property type="term" value="P:response to stress"/>
    <property type="evidence" value="ECO:0007669"/>
    <property type="project" value="TreeGrafter"/>
</dbReference>
<dbReference type="InterPro" id="IPR039422">
    <property type="entry name" value="MarR/SlyA-like"/>
</dbReference>
<dbReference type="EMBL" id="JACHBU010000003">
    <property type="protein sequence ID" value="MBB6508524.1"/>
    <property type="molecule type" value="Genomic_DNA"/>
</dbReference>
<dbReference type="SUPFAM" id="SSF46785">
    <property type="entry name" value="Winged helix' DNA-binding domain"/>
    <property type="match status" value="1"/>
</dbReference>
<evidence type="ECO:0000313" key="2">
    <source>
        <dbReference type="EMBL" id="MBB6508524.1"/>
    </source>
</evidence>
<dbReference type="AlphaFoldDB" id="A0A7X0JJX4"/>
<protein>
    <submittedName>
        <fullName evidence="2">DNA-binding MarR family transcriptional regulator</fullName>
    </submittedName>
</protein>
<accession>A0A7X0JJX4</accession>
<dbReference type="PROSITE" id="PS50995">
    <property type="entry name" value="HTH_MARR_2"/>
    <property type="match status" value="1"/>
</dbReference>
<dbReference type="Gene3D" id="1.10.10.10">
    <property type="entry name" value="Winged helix-like DNA-binding domain superfamily/Winged helix DNA-binding domain"/>
    <property type="match status" value="1"/>
</dbReference>
<evidence type="ECO:0000259" key="1">
    <source>
        <dbReference type="PROSITE" id="PS50995"/>
    </source>
</evidence>
<evidence type="ECO:0000313" key="3">
    <source>
        <dbReference type="Proteomes" id="UP000585437"/>
    </source>
</evidence>
<gene>
    <name evidence="2" type="ORF">F4695_001873</name>
</gene>
<dbReference type="PANTHER" id="PTHR33164">
    <property type="entry name" value="TRANSCRIPTIONAL REGULATOR, MARR FAMILY"/>
    <property type="match status" value="1"/>
</dbReference>
<keyword evidence="2" id="KW-0238">DNA-binding</keyword>
<dbReference type="InterPro" id="IPR036390">
    <property type="entry name" value="WH_DNA-bd_sf"/>
</dbReference>
<dbReference type="PANTHER" id="PTHR33164:SF43">
    <property type="entry name" value="HTH-TYPE TRANSCRIPTIONAL REPRESSOR YETL"/>
    <property type="match status" value="1"/>
</dbReference>
<feature type="domain" description="HTH marR-type" evidence="1">
    <location>
        <begin position="13"/>
        <end position="145"/>
    </location>
</feature>
<dbReference type="InterPro" id="IPR000835">
    <property type="entry name" value="HTH_MarR-typ"/>
</dbReference>
<dbReference type="Proteomes" id="UP000585437">
    <property type="component" value="Unassembled WGS sequence"/>
</dbReference>
<organism evidence="2 3">
    <name type="scientific">Rhizobium soli</name>
    <dbReference type="NCBI Taxonomy" id="424798"/>
    <lineage>
        <taxon>Bacteria</taxon>
        <taxon>Pseudomonadati</taxon>
        <taxon>Pseudomonadota</taxon>
        <taxon>Alphaproteobacteria</taxon>
        <taxon>Hyphomicrobiales</taxon>
        <taxon>Rhizobiaceae</taxon>
        <taxon>Rhizobium/Agrobacterium group</taxon>
        <taxon>Rhizobium</taxon>
    </lineage>
</organism>